<evidence type="ECO:0000313" key="3">
    <source>
        <dbReference type="Proteomes" id="UP000799118"/>
    </source>
</evidence>
<dbReference type="OrthoDB" id="2945492at2759"/>
<accession>A0A6A4I8M4</accession>
<dbReference type="EMBL" id="ML769399">
    <property type="protein sequence ID" value="KAE9406911.1"/>
    <property type="molecule type" value="Genomic_DNA"/>
</dbReference>
<organism evidence="2 3">
    <name type="scientific">Gymnopus androsaceus JB14</name>
    <dbReference type="NCBI Taxonomy" id="1447944"/>
    <lineage>
        <taxon>Eukaryota</taxon>
        <taxon>Fungi</taxon>
        <taxon>Dikarya</taxon>
        <taxon>Basidiomycota</taxon>
        <taxon>Agaricomycotina</taxon>
        <taxon>Agaricomycetes</taxon>
        <taxon>Agaricomycetidae</taxon>
        <taxon>Agaricales</taxon>
        <taxon>Marasmiineae</taxon>
        <taxon>Omphalotaceae</taxon>
        <taxon>Gymnopus</taxon>
    </lineage>
</organism>
<feature type="compositionally biased region" description="Basic and acidic residues" evidence="1">
    <location>
        <begin position="232"/>
        <end position="255"/>
    </location>
</feature>
<reference evidence="2" key="1">
    <citation type="journal article" date="2019" name="Environ. Microbiol.">
        <title>Fungal ecological strategies reflected in gene transcription - a case study of two litter decomposers.</title>
        <authorList>
            <person name="Barbi F."/>
            <person name="Kohler A."/>
            <person name="Barry K."/>
            <person name="Baskaran P."/>
            <person name="Daum C."/>
            <person name="Fauchery L."/>
            <person name="Ihrmark K."/>
            <person name="Kuo A."/>
            <person name="LaButti K."/>
            <person name="Lipzen A."/>
            <person name="Morin E."/>
            <person name="Grigoriev I.V."/>
            <person name="Henrissat B."/>
            <person name="Lindahl B."/>
            <person name="Martin F."/>
        </authorList>
    </citation>
    <scope>NUCLEOTIDE SEQUENCE</scope>
    <source>
        <strain evidence="2">JB14</strain>
    </source>
</reference>
<feature type="region of interest" description="Disordered" evidence="1">
    <location>
        <begin position="286"/>
        <end position="348"/>
    </location>
</feature>
<keyword evidence="3" id="KW-1185">Reference proteome</keyword>
<feature type="region of interest" description="Disordered" evidence="1">
    <location>
        <begin position="175"/>
        <end position="260"/>
    </location>
</feature>
<gene>
    <name evidence="2" type="ORF">BT96DRAFT_971658</name>
</gene>
<name>A0A6A4I8M4_9AGAR</name>
<evidence type="ECO:0000256" key="1">
    <source>
        <dbReference type="SAM" id="MobiDB-lite"/>
    </source>
</evidence>
<sequence>MVFPLKLEYDSAEAGLPSSFCWQGAPTVDESGHVQVLEQAQSSRWSLSTAGTPLEGFFPSNLRSLSRARLNISTPDLRAKSLYGETGRKKSLLTKPRRDDHVLPSTDGFQPLRVTIGMDEDADLLSPSRSTESAECLTPASTTVTLVDTEKGQRWKRRKTSLGKIVNYPSKILGRILPRRDDSPKESSTPMLKGTPPTSFYRRGNVPKGSVTPPPKSAPPTTLSQMPQPPLRRAETTIRRPKRSSELQRPDESAKRWSVASTQAIRAERFSQSIDRRPMDLKKIANPILPHGSLPSDHPPLPALTRSQTQPVQRSRRDISPNKKPRLPKRNHSERHNPRSPMIASTETISTIADRIAARELEKHDSWDFLDYYAQSGRLGGHSTAKNA</sequence>
<evidence type="ECO:0000313" key="2">
    <source>
        <dbReference type="EMBL" id="KAE9406911.1"/>
    </source>
</evidence>
<protein>
    <submittedName>
        <fullName evidence="2">Uncharacterized protein</fullName>
    </submittedName>
</protein>
<proteinExistence type="predicted"/>
<dbReference type="Proteomes" id="UP000799118">
    <property type="component" value="Unassembled WGS sequence"/>
</dbReference>
<feature type="compositionally biased region" description="Basic residues" evidence="1">
    <location>
        <begin position="323"/>
        <end position="333"/>
    </location>
</feature>
<dbReference type="AlphaFoldDB" id="A0A6A4I8M4"/>